<dbReference type="Gene3D" id="3.90.400.10">
    <property type="entry name" value="Oligo-1,6-glucosidase, Domain 2"/>
    <property type="match status" value="1"/>
</dbReference>
<dbReference type="Pfam" id="PF00128">
    <property type="entry name" value="Alpha-amylase"/>
    <property type="match status" value="1"/>
</dbReference>
<reference evidence="6 7" key="1">
    <citation type="submission" date="2021-06" db="EMBL/GenBank/DDBJ databases">
        <title>A haploid diamondback moth (Plutella xylostella L.) genome assembly resolves 31 chromosomes and identifies a diamide resistance mutation.</title>
        <authorList>
            <person name="Ward C.M."/>
            <person name="Perry K.D."/>
            <person name="Baker G."/>
            <person name="Powis K."/>
            <person name="Heckel D.G."/>
            <person name="Baxter S.W."/>
        </authorList>
    </citation>
    <scope>NUCLEOTIDE SEQUENCE [LARGE SCALE GENOMIC DNA]</scope>
    <source>
        <strain evidence="6 7">LV</strain>
        <tissue evidence="6">Single pupa</tissue>
    </source>
</reference>
<comment type="catalytic activity">
    <reaction evidence="1">
        <text>Hydrolysis of terminal, non-reducing (1-&gt;4)-linked alpha-D-glucose residues with release of alpha-D-glucose.</text>
        <dbReference type="EC" id="3.2.1.20"/>
    </reaction>
</comment>
<organism evidence="6 7">
    <name type="scientific">Plutella xylostella</name>
    <name type="common">Diamondback moth</name>
    <name type="synonym">Plutella maculipennis</name>
    <dbReference type="NCBI Taxonomy" id="51655"/>
    <lineage>
        <taxon>Eukaryota</taxon>
        <taxon>Metazoa</taxon>
        <taxon>Ecdysozoa</taxon>
        <taxon>Arthropoda</taxon>
        <taxon>Hexapoda</taxon>
        <taxon>Insecta</taxon>
        <taxon>Pterygota</taxon>
        <taxon>Neoptera</taxon>
        <taxon>Endopterygota</taxon>
        <taxon>Lepidoptera</taxon>
        <taxon>Glossata</taxon>
        <taxon>Ditrysia</taxon>
        <taxon>Yponomeutoidea</taxon>
        <taxon>Plutellidae</taxon>
        <taxon>Plutella</taxon>
    </lineage>
</organism>
<evidence type="ECO:0000256" key="2">
    <source>
        <dbReference type="ARBA" id="ARBA00012741"/>
    </source>
</evidence>
<dbReference type="Gene3D" id="3.20.20.80">
    <property type="entry name" value="Glycosidases"/>
    <property type="match status" value="1"/>
</dbReference>
<feature type="region of interest" description="Disordered" evidence="3">
    <location>
        <begin position="1"/>
        <end position="53"/>
    </location>
</feature>
<keyword evidence="7" id="KW-1185">Reference proteome</keyword>
<dbReference type="InterPro" id="IPR045857">
    <property type="entry name" value="O16G_dom_2"/>
</dbReference>
<keyword evidence="4" id="KW-1133">Transmembrane helix</keyword>
<evidence type="ECO:0000256" key="3">
    <source>
        <dbReference type="SAM" id="MobiDB-lite"/>
    </source>
</evidence>
<gene>
    <name evidence="6" type="ORF">JYU34_001905</name>
</gene>
<dbReference type="PANTHER" id="PTHR46673">
    <property type="entry name" value="4F2 CELL-SURFACE ANTIGEN HEAVY CHAIN"/>
    <property type="match status" value="1"/>
</dbReference>
<feature type="domain" description="Glycosyl hydrolase family 13 catalytic" evidence="5">
    <location>
        <begin position="168"/>
        <end position="495"/>
    </location>
</feature>
<sequence length="603" mass="66130">MAEPRGNHLDIDGGQVKEDEHISSYKPLPDTDSAPRAPKLTKSQEKLSSDGADEKLLKKEEEARIVTRVDMADAKYVVGDHRNGDAKIELDANKRQFSGLTKEELMKYAADPFWVRLRWFMFVLFWLLWLAMLAGAIAIIVQAPKCAAPVEKTWYEKGPLVDASSADAAALVSNNDVLTNLQTLKVPGIIVTQGDVYKVLDDESALDTLKSLVNKAKEFGVKVIVHLAPASVASSHRWFQQSLNRSAEYAGYFIWANGTDFDEATGKPKPPNNWISKSNIPAWTWSEERKEFYYHQAGPEEPQLNFTNPDVVKQFDTVLKKLVDIGVGGVRLDVRDLLVDPSLPDELMSASSNSRSFDHTQYLFWRHQHTSDQPALPELLAHWGSLVNADSGETVLTIYEDGSRAALHLLRPALQLRPAAAAPVEMDAPRAAARLTSDQWTAIPVLPAEGNVGIEVAAFSILLPASPVLNITLFDKQDNVTTAALSHLSRLVSLRDDASIAHGNKSILAVPAVNGTDELLVCARWKPGHTGYAAVFNPSEEEQQADLSSVYSVPTGVTLHYASLHVKEATNYTIGQALDSSALLVPGKSTVVISYVPKTTVEK</sequence>
<dbReference type="InterPro" id="IPR017853">
    <property type="entry name" value="GH"/>
</dbReference>
<name>A0ABQ7R538_PLUXY</name>
<feature type="compositionally biased region" description="Basic and acidic residues" evidence="3">
    <location>
        <begin position="42"/>
        <end position="53"/>
    </location>
</feature>
<dbReference type="SMART" id="SM00642">
    <property type="entry name" value="Aamy"/>
    <property type="match status" value="1"/>
</dbReference>
<keyword evidence="4" id="KW-0812">Transmembrane</keyword>
<comment type="caution">
    <text evidence="6">The sequence shown here is derived from an EMBL/GenBank/DDBJ whole genome shotgun (WGS) entry which is preliminary data.</text>
</comment>
<dbReference type="EC" id="3.2.1.20" evidence="2"/>
<dbReference type="Pfam" id="PF16028">
    <property type="entry name" value="SLC3A2_N"/>
    <property type="match status" value="1"/>
</dbReference>
<dbReference type="EMBL" id="JAHIBW010000003">
    <property type="protein sequence ID" value="KAG7312410.1"/>
    <property type="molecule type" value="Genomic_DNA"/>
</dbReference>
<feature type="compositionally biased region" description="Basic and acidic residues" evidence="3">
    <location>
        <begin position="1"/>
        <end position="23"/>
    </location>
</feature>
<dbReference type="InterPro" id="IPR006047">
    <property type="entry name" value="GH13_cat_dom"/>
</dbReference>
<evidence type="ECO:0000313" key="7">
    <source>
        <dbReference type="Proteomes" id="UP000823941"/>
    </source>
</evidence>
<feature type="transmembrane region" description="Helical" evidence="4">
    <location>
        <begin position="119"/>
        <end position="141"/>
    </location>
</feature>
<dbReference type="PANTHER" id="PTHR46673:SF1">
    <property type="entry name" value="4F2 CELL-SURFACE ANTIGEN HEAVY CHAIN"/>
    <property type="match status" value="1"/>
</dbReference>
<proteinExistence type="predicted"/>
<evidence type="ECO:0000256" key="4">
    <source>
        <dbReference type="SAM" id="Phobius"/>
    </source>
</evidence>
<accession>A0ABQ7R538</accession>
<dbReference type="Proteomes" id="UP000823941">
    <property type="component" value="Chromosome 3"/>
</dbReference>
<dbReference type="SUPFAM" id="SSF51445">
    <property type="entry name" value="(Trans)glycosidases"/>
    <property type="match status" value="1"/>
</dbReference>
<protein>
    <recommendedName>
        <fullName evidence="2">alpha-glucosidase</fullName>
        <ecNumber evidence="2">3.2.1.20</ecNumber>
    </recommendedName>
</protein>
<evidence type="ECO:0000313" key="6">
    <source>
        <dbReference type="EMBL" id="KAG7312410.1"/>
    </source>
</evidence>
<dbReference type="InterPro" id="IPR031984">
    <property type="entry name" value="SLC3A2_N"/>
</dbReference>
<keyword evidence="4" id="KW-0472">Membrane</keyword>
<evidence type="ECO:0000259" key="5">
    <source>
        <dbReference type="SMART" id="SM00642"/>
    </source>
</evidence>
<evidence type="ECO:0000256" key="1">
    <source>
        <dbReference type="ARBA" id="ARBA00001657"/>
    </source>
</evidence>
<dbReference type="InterPro" id="IPR042280">
    <property type="entry name" value="SLC3A2"/>
</dbReference>